<comment type="caution">
    <text evidence="1">The sequence shown here is derived from an EMBL/GenBank/DDBJ whole genome shotgun (WGS) entry which is preliminary data.</text>
</comment>
<gene>
    <name evidence="1" type="ORF">S03H2_42431</name>
</gene>
<feature type="non-terminal residue" evidence="1">
    <location>
        <position position="30"/>
    </location>
</feature>
<accession>X1J3L8</accession>
<proteinExistence type="predicted"/>
<dbReference type="EMBL" id="BARU01026413">
    <property type="protein sequence ID" value="GAH76080.1"/>
    <property type="molecule type" value="Genomic_DNA"/>
</dbReference>
<organism evidence="1">
    <name type="scientific">marine sediment metagenome</name>
    <dbReference type="NCBI Taxonomy" id="412755"/>
    <lineage>
        <taxon>unclassified sequences</taxon>
        <taxon>metagenomes</taxon>
        <taxon>ecological metagenomes</taxon>
    </lineage>
</organism>
<evidence type="ECO:0000313" key="1">
    <source>
        <dbReference type="EMBL" id="GAH76080.1"/>
    </source>
</evidence>
<protein>
    <submittedName>
        <fullName evidence="1">Uncharacterized protein</fullName>
    </submittedName>
</protein>
<dbReference type="AlphaFoldDB" id="X1J3L8"/>
<name>X1J3L8_9ZZZZ</name>
<sequence>MLNGLRLNECIQCISRGSFHQVYERIVQIG</sequence>
<reference evidence="1" key="1">
    <citation type="journal article" date="2014" name="Front. Microbiol.">
        <title>High frequency of phylogenetically diverse reductive dehalogenase-homologous genes in deep subseafloor sedimentary metagenomes.</title>
        <authorList>
            <person name="Kawai M."/>
            <person name="Futagami T."/>
            <person name="Toyoda A."/>
            <person name="Takaki Y."/>
            <person name="Nishi S."/>
            <person name="Hori S."/>
            <person name="Arai W."/>
            <person name="Tsubouchi T."/>
            <person name="Morono Y."/>
            <person name="Uchiyama I."/>
            <person name="Ito T."/>
            <person name="Fujiyama A."/>
            <person name="Inagaki F."/>
            <person name="Takami H."/>
        </authorList>
    </citation>
    <scope>NUCLEOTIDE SEQUENCE</scope>
    <source>
        <strain evidence="1">Expedition CK06-06</strain>
    </source>
</reference>